<dbReference type="SUPFAM" id="SSF46934">
    <property type="entry name" value="UBA-like"/>
    <property type="match status" value="2"/>
</dbReference>
<dbReference type="OrthoDB" id="336240at2759"/>
<dbReference type="AlphaFoldDB" id="A0A2A3E0Z5"/>
<proteinExistence type="predicted"/>
<dbReference type="Pfam" id="PF00627">
    <property type="entry name" value="UBA"/>
    <property type="match status" value="1"/>
</dbReference>
<protein>
    <submittedName>
        <fullName evidence="2">Ubiquitin-associated domain-containing protein</fullName>
    </submittedName>
</protein>
<keyword evidence="3" id="KW-1185">Reference proteome</keyword>
<dbReference type="InterPro" id="IPR052476">
    <property type="entry name" value="UBAC1"/>
</dbReference>
<sequence length="391" mass="44929">MSESKSLLINIISPEGMITNFNITSDMTINAIKNIAIKHFYGDDTSRNPSDFRLIHSTKFKCLIDNYNITNENINENEELMLINIRSTSTNDDLSEKALKGPSKELILQVTENLPIRNPPKHIPSLYCPADFQNEVRKILITLVKASARIILYSPEAQKFCDILKEKLEARCKPNINPNAIKTLTEMGYSEKKVLKILRLRKSNIMEALEWLTEHQNDPEDDDNDLDSESIETGCQDLNKEENILNVVDRLLKNYHHCRKIDFKPNSRAVQLLLEMGFEESNIIEALKITGNNQINACEWLLGERRHNLQDLDKELDSDNPIYKAIMNDPRIQLSLTNPNMLLVYLSLLETPVAIGERIRDPEIGPVLDHIIAMYHAEKHAIHMNQYVIDF</sequence>
<dbReference type="PANTHER" id="PTHR46738:SF1">
    <property type="entry name" value="UBIQUITIN-ASSOCIATED DOMAIN-CONTAINING PROTEIN 1"/>
    <property type="match status" value="1"/>
</dbReference>
<dbReference type="InterPro" id="IPR009060">
    <property type="entry name" value="UBA-like_sf"/>
</dbReference>
<dbReference type="GO" id="GO:0000151">
    <property type="term" value="C:ubiquitin ligase complex"/>
    <property type="evidence" value="ECO:0007669"/>
    <property type="project" value="TreeGrafter"/>
</dbReference>
<feature type="domain" description="UBA" evidence="1">
    <location>
        <begin position="264"/>
        <end position="304"/>
    </location>
</feature>
<evidence type="ECO:0000313" key="3">
    <source>
        <dbReference type="Proteomes" id="UP000242457"/>
    </source>
</evidence>
<dbReference type="Pfam" id="PF22562">
    <property type="entry name" value="UBA_7"/>
    <property type="match status" value="1"/>
</dbReference>
<dbReference type="InterPro" id="IPR057650">
    <property type="entry name" value="UBL_UBAC1"/>
</dbReference>
<organism evidence="2 3">
    <name type="scientific">Apis cerana cerana</name>
    <name type="common">Oriental honeybee</name>
    <dbReference type="NCBI Taxonomy" id="94128"/>
    <lineage>
        <taxon>Eukaryota</taxon>
        <taxon>Metazoa</taxon>
        <taxon>Ecdysozoa</taxon>
        <taxon>Arthropoda</taxon>
        <taxon>Hexapoda</taxon>
        <taxon>Insecta</taxon>
        <taxon>Pterygota</taxon>
        <taxon>Neoptera</taxon>
        <taxon>Endopterygota</taxon>
        <taxon>Hymenoptera</taxon>
        <taxon>Apocrita</taxon>
        <taxon>Aculeata</taxon>
        <taxon>Apoidea</taxon>
        <taxon>Anthophila</taxon>
        <taxon>Apidae</taxon>
        <taxon>Apis</taxon>
    </lineage>
</organism>
<dbReference type="Pfam" id="PF23326">
    <property type="entry name" value="UBL_UBAC1"/>
    <property type="match status" value="1"/>
</dbReference>
<evidence type="ECO:0000259" key="1">
    <source>
        <dbReference type="PROSITE" id="PS50030"/>
    </source>
</evidence>
<feature type="domain" description="UBA" evidence="1">
    <location>
        <begin position="175"/>
        <end position="215"/>
    </location>
</feature>
<dbReference type="PROSITE" id="PS50030">
    <property type="entry name" value="UBA"/>
    <property type="match status" value="2"/>
</dbReference>
<name>A0A2A3E0Z5_APICC</name>
<dbReference type="InterPro" id="IPR015940">
    <property type="entry name" value="UBA"/>
</dbReference>
<dbReference type="STRING" id="94128.A0A2A3E0Z5"/>
<dbReference type="PANTHER" id="PTHR46738">
    <property type="entry name" value="UBIQUITIN-ASSOCIATED DOMAIN-CONTAINING PROTEIN 1"/>
    <property type="match status" value="1"/>
</dbReference>
<dbReference type="SMART" id="SM00165">
    <property type="entry name" value="UBA"/>
    <property type="match status" value="2"/>
</dbReference>
<reference evidence="2 3" key="1">
    <citation type="submission" date="2014-07" db="EMBL/GenBank/DDBJ databases">
        <title>Genomic and transcriptomic analysis on Apis cerana provide comprehensive insights into honey bee biology.</title>
        <authorList>
            <person name="Diao Q."/>
            <person name="Sun L."/>
            <person name="Zheng H."/>
            <person name="Zheng H."/>
            <person name="Xu S."/>
            <person name="Wang S."/>
            <person name="Zeng Z."/>
            <person name="Hu F."/>
            <person name="Su S."/>
            <person name="Wu J."/>
        </authorList>
    </citation>
    <scope>NUCLEOTIDE SEQUENCE [LARGE SCALE GENOMIC DNA]</scope>
    <source>
        <tissue evidence="2">Pupae without intestine</tissue>
    </source>
</reference>
<dbReference type="Proteomes" id="UP000242457">
    <property type="component" value="Unassembled WGS sequence"/>
</dbReference>
<accession>A0A2A3E0Z5</accession>
<dbReference type="InterPro" id="IPR041927">
    <property type="entry name" value="UBA2_UBAC1"/>
</dbReference>
<gene>
    <name evidence="2" type="ORF">APICC_01781</name>
</gene>
<dbReference type="Gene3D" id="1.10.8.10">
    <property type="entry name" value="DNA helicase RuvA subunit, C-terminal domain"/>
    <property type="match status" value="2"/>
</dbReference>
<evidence type="ECO:0000313" key="2">
    <source>
        <dbReference type="EMBL" id="PBC25395.1"/>
    </source>
</evidence>
<dbReference type="EMBL" id="KZ288467">
    <property type="protein sequence ID" value="PBC25395.1"/>
    <property type="molecule type" value="Genomic_DNA"/>
</dbReference>
<dbReference type="CDD" id="cd14304">
    <property type="entry name" value="UBA2_KPC2"/>
    <property type="match status" value="1"/>
</dbReference>